<dbReference type="PANTHER" id="PTHR30629:SF2">
    <property type="entry name" value="PROPHAGE INTEGRASE INTS-RELATED"/>
    <property type="match status" value="1"/>
</dbReference>
<dbReference type="RefSeq" id="WP_121898274.1">
    <property type="nucleotide sequence ID" value="NZ_RCNT01000005.1"/>
</dbReference>
<protein>
    <submittedName>
        <fullName evidence="6">Integrase</fullName>
    </submittedName>
</protein>
<evidence type="ECO:0000256" key="4">
    <source>
        <dbReference type="ARBA" id="ARBA00023172"/>
    </source>
</evidence>
<dbReference type="GO" id="GO:0003677">
    <property type="term" value="F:DNA binding"/>
    <property type="evidence" value="ECO:0007669"/>
    <property type="project" value="UniProtKB-KW"/>
</dbReference>
<proteinExistence type="inferred from homology"/>
<evidence type="ECO:0000256" key="1">
    <source>
        <dbReference type="ARBA" id="ARBA00008857"/>
    </source>
</evidence>
<dbReference type="OrthoDB" id="7510934at2"/>
<evidence type="ECO:0000256" key="3">
    <source>
        <dbReference type="ARBA" id="ARBA00023125"/>
    </source>
</evidence>
<sequence length="331" mass="38761">MVREADRKYLSKVTPNWRVYYYFRRGSTYVRLPDNPDSPEFDQEYWAIRSGRKRKPVKTSFNALIESYYQSPRFTRLRESTQAEYRRALEAIREKNGTKDFARLRRRDVIAARDAHAGTWRKANAMVETISILARHAIDLEWITDNPARGVEKLTGGEYEPWPEWAQRAYERYCEEHGLTIELTAYHLGVGTGQRIGDVCKMEWDHFDGDYMSVVQEKTDTRIWIYCPRKLKDYLGLLPKSGKFILSKNLTAPMAKRRIQARVMKVREAIGAEKYVIHGWRYTAAMELAEAGCSDSESRAVTGHKSLDMVRKYRSRARQKRLSKKAQERRG</sequence>
<dbReference type="Pfam" id="PF00589">
    <property type="entry name" value="Phage_integrase"/>
    <property type="match status" value="1"/>
</dbReference>
<gene>
    <name evidence="6" type="ORF">D9R08_12025</name>
</gene>
<dbReference type="AlphaFoldDB" id="A0A3L9Y3Z3"/>
<keyword evidence="7" id="KW-1185">Reference proteome</keyword>
<dbReference type="InterPro" id="IPR011010">
    <property type="entry name" value="DNA_brk_join_enz"/>
</dbReference>
<name>A0A3L9Y3Z3_9RHOB</name>
<evidence type="ECO:0000313" key="6">
    <source>
        <dbReference type="EMBL" id="RMA42165.1"/>
    </source>
</evidence>
<feature type="domain" description="Tyr recombinase" evidence="5">
    <location>
        <begin position="149"/>
        <end position="327"/>
    </location>
</feature>
<dbReference type="GO" id="GO:0006310">
    <property type="term" value="P:DNA recombination"/>
    <property type="evidence" value="ECO:0007669"/>
    <property type="project" value="UniProtKB-KW"/>
</dbReference>
<keyword evidence="3" id="KW-0238">DNA-binding</keyword>
<dbReference type="PANTHER" id="PTHR30629">
    <property type="entry name" value="PROPHAGE INTEGRASE"/>
    <property type="match status" value="1"/>
</dbReference>
<reference evidence="6 7" key="1">
    <citation type="submission" date="2018-10" db="EMBL/GenBank/DDBJ databases">
        <authorList>
            <person name="Jung H.S."/>
            <person name="Jeon C.O."/>
        </authorList>
    </citation>
    <scope>NUCLEOTIDE SEQUENCE [LARGE SCALE GENOMIC DNA]</scope>
    <source>
        <strain evidence="6 7">MA-7-27</strain>
    </source>
</reference>
<evidence type="ECO:0000259" key="5">
    <source>
        <dbReference type="PROSITE" id="PS51898"/>
    </source>
</evidence>
<dbReference type="PROSITE" id="PS51898">
    <property type="entry name" value="TYR_RECOMBINASE"/>
    <property type="match status" value="1"/>
</dbReference>
<evidence type="ECO:0000256" key="2">
    <source>
        <dbReference type="ARBA" id="ARBA00022908"/>
    </source>
</evidence>
<dbReference type="SUPFAM" id="SSF56349">
    <property type="entry name" value="DNA breaking-rejoining enzymes"/>
    <property type="match status" value="1"/>
</dbReference>
<dbReference type="Gene3D" id="1.10.150.130">
    <property type="match status" value="1"/>
</dbReference>
<keyword evidence="2" id="KW-0229">DNA integration</keyword>
<comment type="similarity">
    <text evidence="1">Belongs to the 'phage' integrase family.</text>
</comment>
<keyword evidence="4" id="KW-0233">DNA recombination</keyword>
<comment type="caution">
    <text evidence="6">The sequence shown here is derived from an EMBL/GenBank/DDBJ whole genome shotgun (WGS) entry which is preliminary data.</text>
</comment>
<dbReference type="EMBL" id="RCNT01000005">
    <property type="protein sequence ID" value="RMA42165.1"/>
    <property type="molecule type" value="Genomic_DNA"/>
</dbReference>
<dbReference type="InterPro" id="IPR013762">
    <property type="entry name" value="Integrase-like_cat_sf"/>
</dbReference>
<organism evidence="6 7">
    <name type="scientific">Rhodophyticola porphyridii</name>
    <dbReference type="NCBI Taxonomy" id="1852017"/>
    <lineage>
        <taxon>Bacteria</taxon>
        <taxon>Pseudomonadati</taxon>
        <taxon>Pseudomonadota</taxon>
        <taxon>Alphaproteobacteria</taxon>
        <taxon>Rhodobacterales</taxon>
        <taxon>Roseobacteraceae</taxon>
        <taxon>Rhodophyticola</taxon>
    </lineage>
</organism>
<evidence type="ECO:0000313" key="7">
    <source>
        <dbReference type="Proteomes" id="UP000281343"/>
    </source>
</evidence>
<dbReference type="InterPro" id="IPR002104">
    <property type="entry name" value="Integrase_catalytic"/>
</dbReference>
<dbReference type="InterPro" id="IPR010998">
    <property type="entry name" value="Integrase_recombinase_N"/>
</dbReference>
<dbReference type="Proteomes" id="UP000281343">
    <property type="component" value="Unassembled WGS sequence"/>
</dbReference>
<dbReference type="InterPro" id="IPR050808">
    <property type="entry name" value="Phage_Integrase"/>
</dbReference>
<accession>A0A3L9Y3Z3</accession>
<dbReference type="GO" id="GO:0015074">
    <property type="term" value="P:DNA integration"/>
    <property type="evidence" value="ECO:0007669"/>
    <property type="project" value="UniProtKB-KW"/>
</dbReference>
<dbReference type="Gene3D" id="1.10.443.10">
    <property type="entry name" value="Intergrase catalytic core"/>
    <property type="match status" value="1"/>
</dbReference>